<dbReference type="EMBL" id="MU251245">
    <property type="protein sequence ID" value="KAG9257566.1"/>
    <property type="molecule type" value="Genomic_DNA"/>
</dbReference>
<name>A0A9P8CUF6_9HYPO</name>
<accession>A0A9P8CUF6</accession>
<evidence type="ECO:0000256" key="1">
    <source>
        <dbReference type="SAM" id="MobiDB-lite"/>
    </source>
</evidence>
<feature type="compositionally biased region" description="Polar residues" evidence="1">
    <location>
        <begin position="291"/>
        <end position="302"/>
    </location>
</feature>
<comment type="caution">
    <text evidence="2">The sequence shown here is derived from an EMBL/GenBank/DDBJ whole genome shotgun (WGS) entry which is preliminary data.</text>
</comment>
<evidence type="ECO:0000313" key="2">
    <source>
        <dbReference type="EMBL" id="KAG9257566.1"/>
    </source>
</evidence>
<evidence type="ECO:0000313" key="3">
    <source>
        <dbReference type="Proteomes" id="UP000887229"/>
    </source>
</evidence>
<dbReference type="GeneID" id="70293800"/>
<feature type="compositionally biased region" description="Basic and acidic residues" evidence="1">
    <location>
        <begin position="58"/>
        <end position="68"/>
    </location>
</feature>
<feature type="compositionally biased region" description="Basic and acidic residues" evidence="1">
    <location>
        <begin position="269"/>
        <end position="287"/>
    </location>
</feature>
<feature type="region of interest" description="Disordered" evidence="1">
    <location>
        <begin position="48"/>
        <end position="88"/>
    </location>
</feature>
<dbReference type="Proteomes" id="UP000887229">
    <property type="component" value="Unassembled WGS sequence"/>
</dbReference>
<feature type="compositionally biased region" description="Basic and acidic residues" evidence="1">
    <location>
        <begin position="491"/>
        <end position="501"/>
    </location>
</feature>
<gene>
    <name evidence="2" type="ORF">F5Z01DRAFT_646312</name>
</gene>
<proteinExistence type="predicted"/>
<organism evidence="2 3">
    <name type="scientific">Emericellopsis atlantica</name>
    <dbReference type="NCBI Taxonomy" id="2614577"/>
    <lineage>
        <taxon>Eukaryota</taxon>
        <taxon>Fungi</taxon>
        <taxon>Dikarya</taxon>
        <taxon>Ascomycota</taxon>
        <taxon>Pezizomycotina</taxon>
        <taxon>Sordariomycetes</taxon>
        <taxon>Hypocreomycetidae</taxon>
        <taxon>Hypocreales</taxon>
        <taxon>Bionectriaceae</taxon>
        <taxon>Emericellopsis</taxon>
    </lineage>
</organism>
<protein>
    <submittedName>
        <fullName evidence="2">Uncharacterized protein</fullName>
    </submittedName>
</protein>
<feature type="region of interest" description="Disordered" evidence="1">
    <location>
        <begin position="447"/>
        <end position="527"/>
    </location>
</feature>
<dbReference type="OrthoDB" id="5401902at2759"/>
<dbReference type="AlphaFoldDB" id="A0A9P8CUF6"/>
<sequence>MLPGHPFGVFPAMFPSMPGNIAPGMAPGTPAFPMMPWPMAMNVHGAYPYAMPPPPQQDDSRGERRTENQADTGSVYPQPPRCPPADNYPRPVYCNGQWLMPTGGSSFSYPMTPGPGYPNAPYGVPMVYPPGMHMPPTNRPAGTKTASSDEPGVDLSSTALRGLGLGAQTHPPRSSIRPSEITKRHLDILRSRLKYLEDQLNFNKHQIDEKAVEADARTVRQYIDQFKTNLEIQLSVEDDRYPPPASKSDGRPRSPSQGSHGKSSARLPRTSDKQARRDNRRSSDSDPKPGVSTTRFGTGINSTKSTSAFAGWQAPVNSPAGSLEHFNDKASLPVTAAMAAPFQPRVDAPLMATKSSTAATPYLRGRVPEGVDPSSVRDTDYVYDRALSSDELRARHMYWGKAPAELQQSLPKFNGKDFFRTSPGREDAKPVVSSDPFEGLSQTATVLTRNGPGFSTQSESLPRPGQGSSEDHEELTVTTNRTNANSTRIGRSMDELNRGSHDTPPTSSGSVREKSSSEETNDDDREILYTGRKNMMKIGQRLLPNVLKSSTGSSASISSTTAQGVLPNYSGHATASLTPSITNKMFSNLRNTSKIGLDEARLAGVTTTKSGENCPPSVNVDDIF</sequence>
<feature type="compositionally biased region" description="Polar residues" evidence="1">
    <location>
        <begin position="476"/>
        <end position="489"/>
    </location>
</feature>
<dbReference type="RefSeq" id="XP_046121490.1">
    <property type="nucleotide sequence ID" value="XM_046262897.1"/>
</dbReference>
<feature type="compositionally biased region" description="Polar residues" evidence="1">
    <location>
        <begin position="447"/>
        <end position="460"/>
    </location>
</feature>
<keyword evidence="3" id="KW-1185">Reference proteome</keyword>
<feature type="region of interest" description="Disordered" evidence="1">
    <location>
        <begin position="234"/>
        <end position="302"/>
    </location>
</feature>
<reference evidence="2" key="1">
    <citation type="journal article" date="2021" name="IMA Fungus">
        <title>Genomic characterization of three marine fungi, including Emericellopsis atlantica sp. nov. with signatures of a generalist lifestyle and marine biomass degradation.</title>
        <authorList>
            <person name="Hagestad O.C."/>
            <person name="Hou L."/>
            <person name="Andersen J.H."/>
            <person name="Hansen E.H."/>
            <person name="Altermark B."/>
            <person name="Li C."/>
            <person name="Kuhnert E."/>
            <person name="Cox R.J."/>
            <person name="Crous P.W."/>
            <person name="Spatafora J.W."/>
            <person name="Lail K."/>
            <person name="Amirebrahimi M."/>
            <person name="Lipzen A."/>
            <person name="Pangilinan J."/>
            <person name="Andreopoulos W."/>
            <person name="Hayes R.D."/>
            <person name="Ng V."/>
            <person name="Grigoriev I.V."/>
            <person name="Jackson S.A."/>
            <person name="Sutton T.D.S."/>
            <person name="Dobson A.D.W."/>
            <person name="Rama T."/>
        </authorList>
    </citation>
    <scope>NUCLEOTIDE SEQUENCE</scope>
    <source>
        <strain evidence="2">TS7</strain>
    </source>
</reference>